<keyword evidence="3" id="KW-1185">Reference proteome</keyword>
<keyword evidence="1" id="KW-0812">Transmembrane</keyword>
<dbReference type="Proteomes" id="UP000262272">
    <property type="component" value="Segment"/>
</dbReference>
<organism evidence="2 3">
    <name type="scientific">Gordonia phage Ali17</name>
    <dbReference type="NCBI Taxonomy" id="2301561"/>
    <lineage>
        <taxon>Viruses</taxon>
        <taxon>Duplodnaviria</taxon>
        <taxon>Heunggongvirae</taxon>
        <taxon>Uroviricota</taxon>
        <taxon>Caudoviricetes</taxon>
        <taxon>Stackebrandtviridae</taxon>
        <taxon>Schenleyvirinae</taxon>
        <taxon>Leonardvirus</taxon>
        <taxon>Leonardvirus ali17</taxon>
    </lineage>
</organism>
<keyword evidence="1" id="KW-0472">Membrane</keyword>
<gene>
    <name evidence="2" type="primary">53</name>
    <name evidence="2" type="ORF">SEA_ALI17_53</name>
</gene>
<feature type="transmembrane region" description="Helical" evidence="1">
    <location>
        <begin position="39"/>
        <end position="59"/>
    </location>
</feature>
<dbReference type="KEGG" id="vg:63027081"/>
<name>A0A385DPW7_9CAUD</name>
<protein>
    <submittedName>
        <fullName evidence="2">Uncharacterized protein</fullName>
    </submittedName>
</protein>
<dbReference type="RefSeq" id="YP_010002530.1">
    <property type="nucleotide sequence ID" value="NC_053245.1"/>
</dbReference>
<reference evidence="2 3" key="1">
    <citation type="submission" date="2018-07" db="EMBL/GenBank/DDBJ databases">
        <authorList>
            <person name="Celious N.A."/>
            <person name="Jones R.M."/>
            <person name="Banks M.D."/>
            <person name="Grant A."/>
            <person name="McCray S.R."/>
            <person name="Melton Z.A."/>
            <person name="Mitchell A.N."/>
            <person name="Smalls C.A."/>
            <person name="Postiglione A.E."/>
            <person name="Patwardhan S."/>
            <person name="Newman R.H."/>
            <person name="Coomans R.J."/>
            <person name="Warner M.H."/>
            <person name="Garlena R.A."/>
            <person name="Russell D.A."/>
            <person name="Pope W.H."/>
            <person name="Jacobs-Sera D."/>
            <person name="Hatfull G.F."/>
        </authorList>
    </citation>
    <scope>NUCLEOTIDE SEQUENCE [LARGE SCALE GENOMIC DNA]</scope>
</reference>
<evidence type="ECO:0000256" key="1">
    <source>
        <dbReference type="SAM" id="Phobius"/>
    </source>
</evidence>
<accession>A0A385DPW7</accession>
<evidence type="ECO:0000313" key="3">
    <source>
        <dbReference type="Proteomes" id="UP000262272"/>
    </source>
</evidence>
<keyword evidence="1" id="KW-1133">Transmembrane helix</keyword>
<proteinExistence type="predicted"/>
<dbReference type="GeneID" id="63027081"/>
<dbReference type="EMBL" id="MH669000">
    <property type="protein sequence ID" value="AXQ60669.1"/>
    <property type="molecule type" value="Genomic_DNA"/>
</dbReference>
<sequence>MNWRAAIFAAALVVSCIALVLMVCSVLLAEDRPADAGTLFVFWGVVLVIAVGVATGVGLGA</sequence>
<dbReference type="PROSITE" id="PS51257">
    <property type="entry name" value="PROKAR_LIPOPROTEIN"/>
    <property type="match status" value="1"/>
</dbReference>
<evidence type="ECO:0000313" key="2">
    <source>
        <dbReference type="EMBL" id="AXQ60669.1"/>
    </source>
</evidence>